<dbReference type="EMBL" id="BTRK01000002">
    <property type="protein sequence ID" value="GMR37663.1"/>
    <property type="molecule type" value="Genomic_DNA"/>
</dbReference>
<evidence type="ECO:0000256" key="1">
    <source>
        <dbReference type="SAM" id="MobiDB-lite"/>
    </source>
</evidence>
<comment type="caution">
    <text evidence="2">The sequence shown here is derived from an EMBL/GenBank/DDBJ whole genome shotgun (WGS) entry which is preliminary data.</text>
</comment>
<evidence type="ECO:0000313" key="3">
    <source>
        <dbReference type="Proteomes" id="UP001328107"/>
    </source>
</evidence>
<dbReference type="AlphaFoldDB" id="A0AAN4ZFP8"/>
<organism evidence="2 3">
    <name type="scientific">Pristionchus mayeri</name>
    <dbReference type="NCBI Taxonomy" id="1317129"/>
    <lineage>
        <taxon>Eukaryota</taxon>
        <taxon>Metazoa</taxon>
        <taxon>Ecdysozoa</taxon>
        <taxon>Nematoda</taxon>
        <taxon>Chromadorea</taxon>
        <taxon>Rhabditida</taxon>
        <taxon>Rhabditina</taxon>
        <taxon>Diplogasteromorpha</taxon>
        <taxon>Diplogasteroidea</taxon>
        <taxon>Neodiplogasteridae</taxon>
        <taxon>Pristionchus</taxon>
    </lineage>
</organism>
<accession>A0AAN4ZFP8</accession>
<name>A0AAN4ZFP8_9BILA</name>
<reference evidence="3" key="1">
    <citation type="submission" date="2022-10" db="EMBL/GenBank/DDBJ databases">
        <title>Genome assembly of Pristionchus species.</title>
        <authorList>
            <person name="Yoshida K."/>
            <person name="Sommer R.J."/>
        </authorList>
    </citation>
    <scope>NUCLEOTIDE SEQUENCE [LARGE SCALE GENOMIC DNA]</scope>
    <source>
        <strain evidence="3">RS5460</strain>
    </source>
</reference>
<feature type="non-terminal residue" evidence="2">
    <location>
        <position position="93"/>
    </location>
</feature>
<keyword evidence="3" id="KW-1185">Reference proteome</keyword>
<evidence type="ECO:0000313" key="2">
    <source>
        <dbReference type="EMBL" id="GMR37663.1"/>
    </source>
</evidence>
<proteinExistence type="predicted"/>
<protein>
    <submittedName>
        <fullName evidence="2">Uncharacterized protein</fullName>
    </submittedName>
</protein>
<dbReference type="Proteomes" id="UP001328107">
    <property type="component" value="Unassembled WGS sequence"/>
</dbReference>
<feature type="region of interest" description="Disordered" evidence="1">
    <location>
        <begin position="68"/>
        <end position="93"/>
    </location>
</feature>
<gene>
    <name evidence="2" type="ORF">PMAYCL1PPCAC_07858</name>
</gene>
<sequence>MNCERASTFFAEDESIGRRPFLCCIFLLPFHDGHGLCSTRFSPSRFFRTPDCMARRRVYRIRGEWQRRRREGRRGTWETSEEAPSRMGMKVPD</sequence>